<accession>K7WHR8</accession>
<name>K7WHR8_9VIRU</name>
<dbReference type="EMBL" id="JX515788">
    <property type="protein sequence ID" value="AFX59708.1"/>
    <property type="molecule type" value="Genomic_DNA"/>
</dbReference>
<reference evidence="3" key="2">
    <citation type="submission" date="2012-08" db="EMBL/GenBank/DDBJ databases">
        <authorList>
            <person name="Choi T.-J."/>
        </authorList>
    </citation>
    <scope>NUCLEOTIDE SEQUENCE [LARGE SCALE GENOMIC DNA]</scope>
    <source>
        <strain evidence="3">K-LV1</strain>
    </source>
</reference>
<protein>
    <submittedName>
        <fullName evidence="2">ORF364</fullName>
    </submittedName>
    <submittedName>
        <fullName evidence="1">Wsv331</fullName>
    </submittedName>
</protein>
<reference evidence="2" key="3">
    <citation type="journal article" date="2018" name="Aquaculture">
        <title>Complete genome sequence of a white spot syndrome virus associated with a disease incursion in Australia.</title>
        <authorList>
            <person name="Oakey J."/>
            <person name="Smith C.S."/>
        </authorList>
    </citation>
    <scope>NUCLEOTIDE SEQUENCE [LARGE SCALE GENOMIC DNA]</scope>
    <source>
        <strain evidence="2">WSSV-AU</strain>
    </source>
</reference>
<gene>
    <name evidence="1" type="ORF">wssv_03310</name>
</gene>
<reference evidence="1" key="1">
    <citation type="submission" date="2012-08" db="EMBL/GenBank/DDBJ databases">
        <title>Cassytha pubescens and C. glabella (Lauraceae) are not disjunctly distributed between Australia and the Ryukyu Archipelago of Japan - evidence from morphological and molecular data.</title>
        <authorList>
            <person name="Kokubugata G."/>
            <person name="Nakamura K."/>
            <person name="Forster P.I."/>
            <person name="Wilson G.W."/>
            <person name="Holland A.E."/>
            <person name="Hirayama Y."/>
            <person name="Yokota M."/>
        </authorList>
    </citation>
    <scope>NUCLEOTIDE SEQUENCE</scope>
    <source>
        <strain evidence="1">K-LV1</strain>
    </source>
</reference>
<proteinExistence type="predicted"/>
<evidence type="ECO:0000313" key="1">
    <source>
        <dbReference type="EMBL" id="AFX59708.1"/>
    </source>
</evidence>
<organism evidence="1 3">
    <name type="scientific">White spot syndrome virus</name>
    <dbReference type="NCBI Taxonomy" id="342409"/>
    <lineage>
        <taxon>Viruses</taxon>
        <taxon>Viruses incertae sedis</taxon>
        <taxon>Naldaviricetes</taxon>
        <taxon>Nimaviridae</taxon>
        <taxon>Whispovirus</taxon>
    </lineage>
</organism>
<evidence type="ECO:0000313" key="3">
    <source>
        <dbReference type="Proteomes" id="UP000277283"/>
    </source>
</evidence>
<evidence type="ECO:0000313" key="2">
    <source>
        <dbReference type="EMBL" id="ATU83973.1"/>
    </source>
</evidence>
<dbReference type="EMBL" id="MF768985">
    <property type="protein sequence ID" value="ATU83973.1"/>
    <property type="molecule type" value="Genomic_DNA"/>
</dbReference>
<dbReference type="Proteomes" id="UP000277283">
    <property type="component" value="Segment"/>
</dbReference>
<dbReference type="Proteomes" id="UP000267516">
    <property type="component" value="Segment"/>
</dbReference>
<sequence length="71" mass="7855">MAAKGSKPLSFILEAIDCFHLRISQRVYPRNRAMALFARPIARSATVELFLLANISESITHEGSLVSPLVE</sequence>